<sequence length="212" mass="24388">MSDSTNNNPSAAETRKEQSIQTMVPKTTLDDTWHKVVHSQKPVNFESNPIESTTNPKISHLSGIQTNANEIYDDIVFEPKCRSNVPLKKEDRNKIIPSIDATRHAQFLQNVDLFLPGFIEFVFEKRGCSSTNVLDEDKTNDFDYCPFKYSKNGTQIQKPYVVVKLTGLPTNELAEVACRYYVDKNEMDEEDKVLNEQRFFVKITQDSKREEV</sequence>
<reference evidence="2" key="1">
    <citation type="submission" date="2016-11" db="UniProtKB">
        <authorList>
            <consortium name="WormBaseParasite"/>
        </authorList>
    </citation>
    <scope>IDENTIFICATION</scope>
    <source>
        <strain evidence="2">KR3021</strain>
    </source>
</reference>
<name>A0AC35UHI5_9BILA</name>
<dbReference type="Proteomes" id="UP000095286">
    <property type="component" value="Unplaced"/>
</dbReference>
<protein>
    <submittedName>
        <fullName evidence="2">ZP domain-containing protein</fullName>
    </submittedName>
</protein>
<proteinExistence type="predicted"/>
<accession>A0AC35UHI5</accession>
<organism evidence="1 2">
    <name type="scientific">Rhabditophanes sp. KR3021</name>
    <dbReference type="NCBI Taxonomy" id="114890"/>
    <lineage>
        <taxon>Eukaryota</taxon>
        <taxon>Metazoa</taxon>
        <taxon>Ecdysozoa</taxon>
        <taxon>Nematoda</taxon>
        <taxon>Chromadorea</taxon>
        <taxon>Rhabditida</taxon>
        <taxon>Tylenchina</taxon>
        <taxon>Panagrolaimomorpha</taxon>
        <taxon>Strongyloidoidea</taxon>
        <taxon>Alloionematidae</taxon>
        <taxon>Rhabditophanes</taxon>
    </lineage>
</organism>
<evidence type="ECO:0000313" key="1">
    <source>
        <dbReference type="Proteomes" id="UP000095286"/>
    </source>
</evidence>
<evidence type="ECO:0000313" key="2">
    <source>
        <dbReference type="WBParaSite" id="RSKR_0001142350.1"/>
    </source>
</evidence>
<dbReference type="WBParaSite" id="RSKR_0001142350.1">
    <property type="protein sequence ID" value="RSKR_0001142350.1"/>
    <property type="gene ID" value="RSKR_0001142350"/>
</dbReference>